<feature type="region of interest" description="Disordered" evidence="1">
    <location>
        <begin position="115"/>
        <end position="230"/>
    </location>
</feature>
<dbReference type="CDD" id="cd06257">
    <property type="entry name" value="DnaJ"/>
    <property type="match status" value="1"/>
</dbReference>
<protein>
    <submittedName>
        <fullName evidence="3">J domain-containing protein</fullName>
    </submittedName>
</protein>
<dbReference type="RefSeq" id="WP_250871694.1">
    <property type="nucleotide sequence ID" value="NZ_JALXFV010000001.1"/>
</dbReference>
<dbReference type="Pfam" id="PF00226">
    <property type="entry name" value="DnaJ"/>
    <property type="match status" value="1"/>
</dbReference>
<dbReference type="PROSITE" id="PS50076">
    <property type="entry name" value="DNAJ_2"/>
    <property type="match status" value="1"/>
</dbReference>
<dbReference type="InterPro" id="IPR036869">
    <property type="entry name" value="J_dom_sf"/>
</dbReference>
<organism evidence="3 4">
    <name type="scientific">Halomarina rubra</name>
    <dbReference type="NCBI Taxonomy" id="2071873"/>
    <lineage>
        <taxon>Archaea</taxon>
        <taxon>Methanobacteriati</taxon>
        <taxon>Methanobacteriota</taxon>
        <taxon>Stenosarchaea group</taxon>
        <taxon>Halobacteria</taxon>
        <taxon>Halobacteriales</taxon>
        <taxon>Natronomonadaceae</taxon>
        <taxon>Halomarina</taxon>
    </lineage>
</organism>
<reference evidence="3 4" key="1">
    <citation type="journal article" date="2019" name="Int. J. Syst. Evol. Microbiol.">
        <title>The Global Catalogue of Microorganisms (GCM) 10K type strain sequencing project: providing services to taxonomists for standard genome sequencing and annotation.</title>
        <authorList>
            <consortium name="The Broad Institute Genomics Platform"/>
            <consortium name="The Broad Institute Genome Sequencing Center for Infectious Disease"/>
            <person name="Wu L."/>
            <person name="Ma J."/>
        </authorList>
    </citation>
    <scope>NUCLEOTIDE SEQUENCE [LARGE SCALE GENOMIC DNA]</scope>
    <source>
        <strain evidence="3 4">CGMCC 1.12563</strain>
    </source>
</reference>
<evidence type="ECO:0000313" key="4">
    <source>
        <dbReference type="Proteomes" id="UP001597187"/>
    </source>
</evidence>
<dbReference type="Proteomes" id="UP001597187">
    <property type="component" value="Unassembled WGS sequence"/>
</dbReference>
<evidence type="ECO:0000256" key="1">
    <source>
        <dbReference type="SAM" id="MobiDB-lite"/>
    </source>
</evidence>
<dbReference type="Gene3D" id="1.10.287.110">
    <property type="entry name" value="DnaJ domain"/>
    <property type="match status" value="1"/>
</dbReference>
<accession>A0ABD6APX1</accession>
<name>A0ABD6APX1_9EURY</name>
<feature type="domain" description="J" evidence="2">
    <location>
        <begin position="230"/>
        <end position="281"/>
    </location>
</feature>
<dbReference type="InterPro" id="IPR001623">
    <property type="entry name" value="DnaJ_domain"/>
</dbReference>
<comment type="caution">
    <text evidence="3">The sequence shown here is derived from an EMBL/GenBank/DDBJ whole genome shotgun (WGS) entry which is preliminary data.</text>
</comment>
<dbReference type="EMBL" id="JBHUDC010000001">
    <property type="protein sequence ID" value="MFD1511706.1"/>
    <property type="molecule type" value="Genomic_DNA"/>
</dbReference>
<dbReference type="PROSITE" id="PS51257">
    <property type="entry name" value="PROKAR_LIPOPROTEIN"/>
    <property type="match status" value="1"/>
</dbReference>
<proteinExistence type="predicted"/>
<dbReference type="AlphaFoldDB" id="A0ABD6APX1"/>
<sequence>MNRSSVAIALAGVLAVGALLFACLGLLRPLFWVAAAGSGASSYLCWRYGRDRILAEAYGDADPRAADDTDERRQRRVATEDWHRGGFEYRTGDASPSDDDWDDWRWPGAFWREDAARRSGSGTDGPTAGRTRTGFDPDGADVGGRDHGGRWDDPWADEDPNWWGGWAEETGESWSGGRGTDRGPSDGGTADGRTGREDAGHGETGETGHGGDRGRTRGSGQRQLSRAREEAAAVLGVAPDAAPETVRAAYRERVKETHPDCGGDESAFRRVRWAYEQLRGP</sequence>
<gene>
    <name evidence="3" type="ORF">ACFSBT_00250</name>
</gene>
<dbReference type="SUPFAM" id="SSF46565">
    <property type="entry name" value="Chaperone J-domain"/>
    <property type="match status" value="1"/>
</dbReference>
<feature type="compositionally biased region" description="Basic and acidic residues" evidence="1">
    <location>
        <begin position="193"/>
        <end position="215"/>
    </location>
</feature>
<keyword evidence="4" id="KW-1185">Reference proteome</keyword>
<evidence type="ECO:0000259" key="2">
    <source>
        <dbReference type="PROSITE" id="PS50076"/>
    </source>
</evidence>
<feature type="compositionally biased region" description="Basic and acidic residues" evidence="1">
    <location>
        <begin position="143"/>
        <end position="153"/>
    </location>
</feature>
<evidence type="ECO:0000313" key="3">
    <source>
        <dbReference type="EMBL" id="MFD1511706.1"/>
    </source>
</evidence>